<dbReference type="SUPFAM" id="SSF56672">
    <property type="entry name" value="DNA/RNA polymerases"/>
    <property type="match status" value="1"/>
</dbReference>
<dbReference type="CDD" id="cd06222">
    <property type="entry name" value="RNase_H_like"/>
    <property type="match status" value="1"/>
</dbReference>
<feature type="domain" description="Reverse transcriptase" evidence="1">
    <location>
        <begin position="184"/>
        <end position="465"/>
    </location>
</feature>
<protein>
    <submittedName>
        <fullName evidence="2">RNA-directed DNA polymerase (Reverse transcriptase)-related family protein</fullName>
    </submittedName>
</protein>
<dbReference type="PANTHER" id="PTHR31635">
    <property type="entry name" value="REVERSE TRANSCRIPTASE DOMAIN-CONTAINING PROTEIN-RELATED"/>
    <property type="match status" value="1"/>
</dbReference>
<organism evidence="2 3">
    <name type="scientific">Rhynchospora pubera</name>
    <dbReference type="NCBI Taxonomy" id="906938"/>
    <lineage>
        <taxon>Eukaryota</taxon>
        <taxon>Viridiplantae</taxon>
        <taxon>Streptophyta</taxon>
        <taxon>Embryophyta</taxon>
        <taxon>Tracheophyta</taxon>
        <taxon>Spermatophyta</taxon>
        <taxon>Magnoliopsida</taxon>
        <taxon>Liliopsida</taxon>
        <taxon>Poales</taxon>
        <taxon>Cyperaceae</taxon>
        <taxon>Cyperoideae</taxon>
        <taxon>Rhynchosporeae</taxon>
        <taxon>Rhynchospora</taxon>
    </lineage>
</organism>
<sequence>MQHPTVRNHALEEKLLAEYDLAEEQHYQYWQQRSRLQWVEKGDRNTSFFHTVATNRRRNNLITMIKQEDGQMTGDEKKIYQAFVTYFAKMYRPVEQPNQDLNGERDSQNVLIREFFTELGDNTGAHIPNSAHNFLASLPDYAEIKRVLFSMGSDKAAGPDGITCRFLQKYWMVIGNDLVEQIRRIFHTEDVPSEWLKCNVVLIPKNNEPESPSDYRPLSIGNVLYRLTMKIIAERLRPYMRKIISHEQTAFVKGKCISDNIILVREILHSFRQQNFKQKAFLLKADITKAFDKLNWQFLQQAMQYLNMPGKITRILKNSYECAKVTIRVNGVGDGFIVPTQGVRQGCPMSPYVFIMAMEILTRVMTKAMAHGQIKGVKVAENGPRISHVIYADDLVLMGDTNEQELREFVHIMVSFGNVSGLVINPVKSKIWISKQCDDSAKARVQALLQAEAAVENEIYLGAYLKHPNSASLTGKMLLEKMGARLAGWKSSMLSHAGRLVLIKSVLASLPVYYMTTEQIPKKWLKEMTGLIARFFWGKVGKSRYMTFIAWDKVCTPLEKGGLGVRNLNTVGEALFLKLVWALLSDEDKLWVQLCKAKYFHKEDSWGAGLGSKSSTLWRNIAKRRQFFINDVTWQIRDGKKINAISQPWFPGWEIANNMARENGQLKVADLYDQQMRVWRVGQLNYLFGQGNASTIQAQNTIPMPVALLPDRLIWLKAKNGKYTAKQGYLELQKDMQNAQLTQTNLQWVHMWNWKGIVPKVKVFIWRLLSRTLPVAQNIHRRINAFSPMCYRCGTENEFETHCMFFCPSSRVVWFGGTLGIATHALPMNIEDAFRNITEGIDEEGRRYICYTLWEIWLARNQEIFHHRKIDPIAVWRKVNDHVNAHRMINDMEPYIGLNVRQNMDHKIPIHEWMVLMDASCDKNGQAGMAFLIYKMGVLVGIGANHQSGLDPFWGEATVLMEVLQHIQRYMVGGTVPSVTLLTDCLNLVNAINEQDVENIPSWKATDTVAKAIVIINNLAGELQLRHVKRDIVKPAHILANHARRDRFFYLGPPCPHIVNFIPGATVLDGMFFVQLQDRPP</sequence>
<evidence type="ECO:0000313" key="3">
    <source>
        <dbReference type="Proteomes" id="UP001140206"/>
    </source>
</evidence>
<dbReference type="InterPro" id="IPR026960">
    <property type="entry name" value="RVT-Znf"/>
</dbReference>
<dbReference type="EMBL" id="JAMFTS010000004">
    <property type="protein sequence ID" value="KAJ4757665.1"/>
    <property type="molecule type" value="Genomic_DNA"/>
</dbReference>
<dbReference type="InterPro" id="IPR000477">
    <property type="entry name" value="RT_dom"/>
</dbReference>
<keyword evidence="2" id="KW-0548">Nucleotidyltransferase</keyword>
<dbReference type="InterPro" id="IPR044730">
    <property type="entry name" value="RNase_H-like_dom_plant"/>
</dbReference>
<keyword evidence="2" id="KW-0695">RNA-directed DNA polymerase</keyword>
<evidence type="ECO:0000313" key="2">
    <source>
        <dbReference type="EMBL" id="KAJ4757665.1"/>
    </source>
</evidence>
<reference evidence="2" key="1">
    <citation type="submission" date="2022-08" db="EMBL/GenBank/DDBJ databases">
        <authorList>
            <person name="Marques A."/>
        </authorList>
    </citation>
    <scope>NUCLEOTIDE SEQUENCE</scope>
    <source>
        <strain evidence="2">RhyPub2mFocal</strain>
        <tissue evidence="2">Leaves</tissue>
    </source>
</reference>
<name>A0AAV8CSK0_9POAL</name>
<keyword evidence="3" id="KW-1185">Reference proteome</keyword>
<dbReference type="PROSITE" id="PS50878">
    <property type="entry name" value="RT_POL"/>
    <property type="match status" value="1"/>
</dbReference>
<proteinExistence type="predicted"/>
<dbReference type="SUPFAM" id="SSF53098">
    <property type="entry name" value="Ribonuclease H-like"/>
    <property type="match status" value="1"/>
</dbReference>
<dbReference type="Pfam" id="PF00078">
    <property type="entry name" value="RVT_1"/>
    <property type="match status" value="1"/>
</dbReference>
<dbReference type="Proteomes" id="UP001140206">
    <property type="component" value="Chromosome 4"/>
</dbReference>
<evidence type="ECO:0000259" key="1">
    <source>
        <dbReference type="PROSITE" id="PS50878"/>
    </source>
</evidence>
<dbReference type="Pfam" id="PF13966">
    <property type="entry name" value="zf-RVT"/>
    <property type="match status" value="1"/>
</dbReference>
<dbReference type="InterPro" id="IPR043502">
    <property type="entry name" value="DNA/RNA_pol_sf"/>
</dbReference>
<dbReference type="AlphaFoldDB" id="A0AAV8CSK0"/>
<gene>
    <name evidence="2" type="ORF">LUZ62_068040</name>
</gene>
<dbReference type="GO" id="GO:0003964">
    <property type="term" value="F:RNA-directed DNA polymerase activity"/>
    <property type="evidence" value="ECO:0007669"/>
    <property type="project" value="UniProtKB-KW"/>
</dbReference>
<comment type="caution">
    <text evidence="2">The sequence shown here is derived from an EMBL/GenBank/DDBJ whole genome shotgun (WGS) entry which is preliminary data.</text>
</comment>
<keyword evidence="2" id="KW-0808">Transferase</keyword>
<dbReference type="CDD" id="cd01650">
    <property type="entry name" value="RT_nLTR_like"/>
    <property type="match status" value="1"/>
</dbReference>
<accession>A0AAV8CSK0</accession>
<dbReference type="PANTHER" id="PTHR31635:SF196">
    <property type="entry name" value="REVERSE TRANSCRIPTASE DOMAIN-CONTAINING PROTEIN-RELATED"/>
    <property type="match status" value="1"/>
</dbReference>
<dbReference type="InterPro" id="IPR012337">
    <property type="entry name" value="RNaseH-like_sf"/>
</dbReference>